<dbReference type="KEGG" id="pect:BN1012_Phect212"/>
<dbReference type="AlphaFoldDB" id="X5MLI2"/>
<reference evidence="1 2" key="1">
    <citation type="journal article" date="2014" name="Front. Genet.">
        <title>Genome and metabolic network of "Candidatus Phaeomarinobacter ectocarpi" Ec32, a new candidate genus of Alphaproteobacteria frequently associated with brown algae.</title>
        <authorList>
            <person name="Dittami S.M."/>
            <person name="Barbeyron T."/>
            <person name="Boyen C."/>
            <person name="Cambefort J."/>
            <person name="Collet G."/>
            <person name="Delage L."/>
            <person name="Gobet A."/>
            <person name="Groisillier A."/>
            <person name="Leblanc C."/>
            <person name="Michel G."/>
            <person name="Scornet D."/>
            <person name="Siegel A."/>
            <person name="Tapia J.E."/>
            <person name="Tonon T."/>
        </authorList>
    </citation>
    <scope>NUCLEOTIDE SEQUENCE [LARGE SCALE GENOMIC DNA]</scope>
    <source>
        <strain evidence="1 2">Ec32</strain>
    </source>
</reference>
<evidence type="ECO:0000313" key="1">
    <source>
        <dbReference type="EMBL" id="CDO58426.1"/>
    </source>
</evidence>
<protein>
    <recommendedName>
        <fullName evidence="3">Transporter</fullName>
    </recommendedName>
</protein>
<keyword evidence="2" id="KW-1185">Reference proteome</keyword>
<evidence type="ECO:0000313" key="2">
    <source>
        <dbReference type="Proteomes" id="UP000032160"/>
    </source>
</evidence>
<dbReference type="HOGENOM" id="CLU_603688_0_0_5"/>
<organism evidence="1 2">
    <name type="scientific">Candidatus Phaeomarinibacter ectocarpi</name>
    <dbReference type="NCBI Taxonomy" id="1458461"/>
    <lineage>
        <taxon>Bacteria</taxon>
        <taxon>Pseudomonadati</taxon>
        <taxon>Pseudomonadota</taxon>
        <taxon>Alphaproteobacteria</taxon>
        <taxon>Hyphomicrobiales</taxon>
        <taxon>Parvibaculaceae</taxon>
        <taxon>Candidatus Phaeomarinibacter</taxon>
    </lineage>
</organism>
<dbReference type="Proteomes" id="UP000032160">
    <property type="component" value="Chromosome I"/>
</dbReference>
<dbReference type="EMBL" id="HG966617">
    <property type="protein sequence ID" value="CDO58426.1"/>
    <property type="molecule type" value="Genomic_DNA"/>
</dbReference>
<accession>X5MLI2</accession>
<evidence type="ECO:0008006" key="3">
    <source>
        <dbReference type="Google" id="ProtNLM"/>
    </source>
</evidence>
<proteinExistence type="predicted"/>
<name>X5MLI2_9HYPH</name>
<gene>
    <name evidence="1" type="ORF">BN1012_Phect212</name>
</gene>
<dbReference type="STRING" id="1458461.BN1012_Phect212"/>
<sequence length="453" mass="49236">MLAPSARGQCNRHGRTKLHLFRTTRIFAKIVLHRVSGRGAVGDMSFREKLSRQSIAAAAAVAFLLTTSANAKNISQTTDLSHGAPAVSSTLSVDQDRRFQIEYGYTRQKEEIPGDDIGKRQRLLPSIPGVSTFGDIIPPTIVGVVAFPIPVITPGAPVIPVVPAPAPFVLVVPTATPLQQISETHGVAAKIHVARNFGLSIEASYVRKQMTSGIFLNGARVTTYEETATGWGDTQLSVFWEHQFGSSKSVKVETGVSLPTGRTNVRAKLRNSIFARDGINSVPGILNFGPFPFDNRPLLPISMQLGSGTYDLVAGAEFAADFNRLSAGVAFDARFRTGEAQQVYKLGDNAFGKGWVSYQILPWLNATAHASGYREDSINLIDPTRHTVDRREEALNSGRTVVEAGLGLEIVSTEGILSGHGLSVEYSLPVYQRTQGVQMERQSDISLRWSYFR</sequence>